<organism evidence="2 3">
    <name type="scientific">Ruminococcus hominis</name>
    <dbReference type="NCBI Taxonomy" id="2763065"/>
    <lineage>
        <taxon>Bacteria</taxon>
        <taxon>Bacillati</taxon>
        <taxon>Bacillota</taxon>
        <taxon>Clostridia</taxon>
        <taxon>Eubacteriales</taxon>
        <taxon>Oscillospiraceae</taxon>
        <taxon>Ruminococcus</taxon>
    </lineage>
</organism>
<dbReference type="SUPFAM" id="SSF63825">
    <property type="entry name" value="YWTD domain"/>
    <property type="match status" value="1"/>
</dbReference>
<evidence type="ECO:0000313" key="3">
    <source>
        <dbReference type="Proteomes" id="UP000631576"/>
    </source>
</evidence>
<dbReference type="Pfam" id="PF18975">
    <property type="entry name" value="DUF5711"/>
    <property type="match status" value="1"/>
</dbReference>
<keyword evidence="1" id="KW-0812">Transmembrane</keyword>
<evidence type="ECO:0000256" key="1">
    <source>
        <dbReference type="SAM" id="Phobius"/>
    </source>
</evidence>
<reference evidence="2 3" key="1">
    <citation type="submission" date="2020-08" db="EMBL/GenBank/DDBJ databases">
        <title>Genome public.</title>
        <authorList>
            <person name="Liu C."/>
            <person name="Sun Q."/>
        </authorList>
    </citation>
    <scope>NUCLEOTIDE SEQUENCE [LARGE SCALE GENOMIC DNA]</scope>
    <source>
        <strain evidence="2 3">NSJ-13</strain>
    </source>
</reference>
<keyword evidence="3" id="KW-1185">Reference proteome</keyword>
<evidence type="ECO:0008006" key="4">
    <source>
        <dbReference type="Google" id="ProtNLM"/>
    </source>
</evidence>
<evidence type="ECO:0000313" key="2">
    <source>
        <dbReference type="EMBL" id="MBC5684653.1"/>
    </source>
</evidence>
<proteinExistence type="predicted"/>
<dbReference type="Proteomes" id="UP000631576">
    <property type="component" value="Unassembled WGS sequence"/>
</dbReference>
<comment type="caution">
    <text evidence="2">The sequence shown here is derived from an EMBL/GenBank/DDBJ whole genome shotgun (WGS) entry which is preliminary data.</text>
</comment>
<keyword evidence="1" id="KW-0472">Membrane</keyword>
<dbReference type="InterPro" id="IPR011042">
    <property type="entry name" value="6-blade_b-propeller_TolB-like"/>
</dbReference>
<name>A0ABR7GB39_9FIRM</name>
<gene>
    <name evidence="2" type="ORF">H8S40_14125</name>
</gene>
<feature type="transmembrane region" description="Helical" evidence="1">
    <location>
        <begin position="35"/>
        <end position="53"/>
    </location>
</feature>
<dbReference type="RefSeq" id="WP_186865455.1">
    <property type="nucleotide sequence ID" value="NZ_JACOPE010000001.1"/>
</dbReference>
<dbReference type="InterPro" id="IPR043765">
    <property type="entry name" value="DUF5711"/>
</dbReference>
<sequence length="397" mass="44712">MVRKRKSTLKASGTLSMEEINYLTRKYRTARAKRNATILFFLIMVVAGTYMLITEHAYSKVYKAASYTKTSSDNNQYVAFHNGIVRYSRNGVTYLNHKNKELWIQSGQFKNPIIDVNKNVFAIADCGGNSVQIFDRKGLKGEFETTLPVEKISISNQGVISIILKNGNTPYIVTYDSSGNILVENEVSVSSLGYPTALDMSEDGTVLAVTYLDTGNGSLKSKVICYNFGEKGKNKTNHIVSQKEYDEEIMPEIYFMDKSNLVVVSDHSFIIYSGKDVPKKKKEVTLKQEIQGTFHTSKYIGFILLKEDKTGYEVCLYNKAGKQIMCKDIKGEYSNVSMTGSEIIMYEGSRYCVITKTGVERVNKDLGMNILSVIPANGINKYWVMGTNELRVIYLVR</sequence>
<accession>A0ABR7GB39</accession>
<dbReference type="Gene3D" id="2.120.10.30">
    <property type="entry name" value="TolB, C-terminal domain"/>
    <property type="match status" value="1"/>
</dbReference>
<dbReference type="EMBL" id="JACOPE010000001">
    <property type="protein sequence ID" value="MBC5684653.1"/>
    <property type="molecule type" value="Genomic_DNA"/>
</dbReference>
<keyword evidence="1" id="KW-1133">Transmembrane helix</keyword>
<protein>
    <recommendedName>
        <fullName evidence="4">6-bladed beta-propeller</fullName>
    </recommendedName>
</protein>